<comment type="caution">
    <text evidence="13">The sequence shown here is derived from an EMBL/GenBank/DDBJ whole genome shotgun (WGS) entry which is preliminary data.</text>
</comment>
<evidence type="ECO:0000256" key="6">
    <source>
        <dbReference type="ARBA" id="ARBA00022917"/>
    </source>
</evidence>
<keyword evidence="5 10" id="KW-0067">ATP-binding</keyword>
<comment type="domain">
    <text evidence="10">IleRS has two distinct active sites: one for aminoacylation and one for editing. The misactivated valine is translocated from the active site to the editing site, which sterically excludes the correctly activated isoleucine. The single editing site contains two valyl binding pockets, one specific for each substrate (Val-AMP or Val-tRNA(Ile)).</text>
</comment>
<dbReference type="InterPro" id="IPR009008">
    <property type="entry name" value="Val/Leu/Ile-tRNA-synth_edit"/>
</dbReference>
<comment type="cofactor">
    <cofactor evidence="10">
        <name>Zn(2+)</name>
        <dbReference type="ChEBI" id="CHEBI:29105"/>
    </cofactor>
    <text evidence="10">Binds 1 zinc ion per subunit.</text>
</comment>
<dbReference type="GO" id="GO:0005524">
    <property type="term" value="F:ATP binding"/>
    <property type="evidence" value="ECO:0007669"/>
    <property type="project" value="UniProtKB-UniRule"/>
</dbReference>
<keyword evidence="4 10" id="KW-0547">Nucleotide-binding</keyword>
<dbReference type="InterPro" id="IPR033708">
    <property type="entry name" value="Anticodon_Ile_BEm"/>
</dbReference>
<keyword evidence="3 10" id="KW-0436">Ligase</keyword>
<evidence type="ECO:0000259" key="12">
    <source>
        <dbReference type="Pfam" id="PF08264"/>
    </source>
</evidence>
<comment type="catalytic activity">
    <reaction evidence="9 10">
        <text>tRNA(Ile) + L-isoleucine + ATP = L-isoleucyl-tRNA(Ile) + AMP + diphosphate</text>
        <dbReference type="Rhea" id="RHEA:11060"/>
        <dbReference type="Rhea" id="RHEA-COMP:9666"/>
        <dbReference type="Rhea" id="RHEA-COMP:9695"/>
        <dbReference type="ChEBI" id="CHEBI:30616"/>
        <dbReference type="ChEBI" id="CHEBI:33019"/>
        <dbReference type="ChEBI" id="CHEBI:58045"/>
        <dbReference type="ChEBI" id="CHEBI:78442"/>
        <dbReference type="ChEBI" id="CHEBI:78528"/>
        <dbReference type="ChEBI" id="CHEBI:456215"/>
        <dbReference type="EC" id="6.1.1.5"/>
    </reaction>
</comment>
<dbReference type="Pfam" id="PF08264">
    <property type="entry name" value="Anticodon_1"/>
    <property type="match status" value="1"/>
</dbReference>
<feature type="binding site" evidence="10">
    <location>
        <position position="590"/>
    </location>
    <ligand>
        <name>ATP</name>
        <dbReference type="ChEBI" id="CHEBI:30616"/>
    </ligand>
</feature>
<keyword evidence="10" id="KW-0862">Zinc</keyword>
<evidence type="ECO:0000256" key="7">
    <source>
        <dbReference type="ARBA" id="ARBA00023146"/>
    </source>
</evidence>
<feature type="binding site" evidence="10">
    <location>
        <position position="902"/>
    </location>
    <ligand>
        <name>Zn(2+)</name>
        <dbReference type="ChEBI" id="CHEBI:29105"/>
    </ligand>
</feature>
<comment type="subunit">
    <text evidence="10">Monomer.</text>
</comment>
<evidence type="ECO:0000259" key="11">
    <source>
        <dbReference type="Pfam" id="PF00133"/>
    </source>
</evidence>
<evidence type="ECO:0000256" key="2">
    <source>
        <dbReference type="ARBA" id="ARBA00022490"/>
    </source>
</evidence>
<feature type="short sequence motif" description="'KMSKS' region" evidence="10">
    <location>
        <begin position="587"/>
        <end position="591"/>
    </location>
</feature>
<dbReference type="InterPro" id="IPR050081">
    <property type="entry name" value="Ile-tRNA_ligase"/>
</dbReference>
<dbReference type="GO" id="GO:0006428">
    <property type="term" value="P:isoleucyl-tRNA aminoacylation"/>
    <property type="evidence" value="ECO:0007669"/>
    <property type="project" value="UniProtKB-UniRule"/>
</dbReference>
<gene>
    <name evidence="10 13" type="primary">ileS</name>
    <name evidence="13" type="ORF">MDPP_001555</name>
</gene>
<comment type="function">
    <text evidence="8 10">Catalyzes the attachment of isoleucine to tRNA(Ile). As IleRS can inadvertently accommodate and process structurally similar amino acids such as valine, to avoid such errors it has two additional distinct tRNA(Ile)-dependent editing activities. One activity is designated as 'pretransfer' editing and involves the hydrolysis of activated Val-AMP. The other activity is designated 'posttransfer' editing and involves deacylation of mischarged Val-tRNA(Ile).</text>
</comment>
<dbReference type="EC" id="6.1.1.5" evidence="10"/>
<dbReference type="Gene3D" id="1.10.730.20">
    <property type="match status" value="1"/>
</dbReference>
<dbReference type="HAMAP" id="MF_02002">
    <property type="entry name" value="Ile_tRNA_synth_type1"/>
    <property type="match status" value="1"/>
</dbReference>
<dbReference type="InterPro" id="IPR009080">
    <property type="entry name" value="tRNAsynth_Ia_anticodon-bd"/>
</dbReference>
<dbReference type="PRINTS" id="PR00984">
    <property type="entry name" value="TRNASYNTHILE"/>
</dbReference>
<evidence type="ECO:0000313" key="13">
    <source>
        <dbReference type="EMBL" id="TVY12158.1"/>
    </source>
</evidence>
<dbReference type="OrthoDB" id="9810365at2"/>
<dbReference type="FunFam" id="3.40.50.620:FF:000152">
    <property type="entry name" value="Isoleucine--tRNA ligase"/>
    <property type="match status" value="1"/>
</dbReference>
<dbReference type="PROSITE" id="PS00178">
    <property type="entry name" value="AA_TRNA_LIGASE_I"/>
    <property type="match status" value="1"/>
</dbReference>
<name>A0A559KJ87_9MOLU</name>
<feature type="binding site" evidence="10">
    <location>
        <position position="899"/>
    </location>
    <ligand>
        <name>Zn(2+)</name>
        <dbReference type="ChEBI" id="CHEBI:29105"/>
    </ligand>
</feature>
<evidence type="ECO:0000256" key="3">
    <source>
        <dbReference type="ARBA" id="ARBA00022598"/>
    </source>
</evidence>
<keyword evidence="6 10" id="KW-0648">Protein biosynthesis</keyword>
<dbReference type="Gene3D" id="3.40.50.620">
    <property type="entry name" value="HUPs"/>
    <property type="match status" value="2"/>
</dbReference>
<dbReference type="GO" id="GO:0000049">
    <property type="term" value="F:tRNA binding"/>
    <property type="evidence" value="ECO:0007669"/>
    <property type="project" value="InterPro"/>
</dbReference>
<evidence type="ECO:0000256" key="5">
    <source>
        <dbReference type="ARBA" id="ARBA00022840"/>
    </source>
</evidence>
<evidence type="ECO:0000313" key="14">
    <source>
        <dbReference type="Proteomes" id="UP000320078"/>
    </source>
</evidence>
<dbReference type="InterPro" id="IPR013155">
    <property type="entry name" value="M/V/L/I-tRNA-synth_anticd-bd"/>
</dbReference>
<organism evidence="13 14">
    <name type="scientific">Candidatus Phytoplasma pini</name>
    <dbReference type="NCBI Taxonomy" id="267362"/>
    <lineage>
        <taxon>Bacteria</taxon>
        <taxon>Bacillati</taxon>
        <taxon>Mycoplasmatota</taxon>
        <taxon>Mollicutes</taxon>
        <taxon>Acholeplasmatales</taxon>
        <taxon>Acholeplasmataceae</taxon>
        <taxon>Candidatus Phytoplasma</taxon>
    </lineage>
</organism>
<accession>A0A559KJ87</accession>
<keyword evidence="10" id="KW-0479">Metal-binding</keyword>
<dbReference type="GO" id="GO:0002161">
    <property type="term" value="F:aminoacyl-tRNA deacylase activity"/>
    <property type="evidence" value="ECO:0007669"/>
    <property type="project" value="InterPro"/>
</dbReference>
<comment type="similarity">
    <text evidence="1 10">Belongs to the class-I aminoacyl-tRNA synthetase family. IleS type 1 subfamily.</text>
</comment>
<dbReference type="InterPro" id="IPR014729">
    <property type="entry name" value="Rossmann-like_a/b/a_fold"/>
</dbReference>
<feature type="binding site" evidence="10">
    <location>
        <position position="883"/>
    </location>
    <ligand>
        <name>Zn(2+)</name>
        <dbReference type="ChEBI" id="CHEBI:29105"/>
    </ligand>
</feature>
<dbReference type="GO" id="GO:0005829">
    <property type="term" value="C:cytosol"/>
    <property type="evidence" value="ECO:0007669"/>
    <property type="project" value="TreeGrafter"/>
</dbReference>
<dbReference type="InterPro" id="IPR002300">
    <property type="entry name" value="aa-tRNA-synth_Ia"/>
</dbReference>
<feature type="binding site" evidence="10">
    <location>
        <position position="546"/>
    </location>
    <ligand>
        <name>L-isoleucyl-5'-AMP</name>
        <dbReference type="ChEBI" id="CHEBI:178002"/>
    </ligand>
</feature>
<dbReference type="SUPFAM" id="SSF50677">
    <property type="entry name" value="ValRS/IleRS/LeuRS editing domain"/>
    <property type="match status" value="1"/>
</dbReference>
<feature type="domain" description="Aminoacyl-tRNA synthetase class Ia" evidence="11">
    <location>
        <begin position="30"/>
        <end position="626"/>
    </location>
</feature>
<dbReference type="CDD" id="cd07960">
    <property type="entry name" value="Anticodon_Ia_Ile_BEm"/>
    <property type="match status" value="1"/>
</dbReference>
<dbReference type="Pfam" id="PF00133">
    <property type="entry name" value="tRNA-synt_1"/>
    <property type="match status" value="1"/>
</dbReference>
<dbReference type="InterPro" id="IPR023585">
    <property type="entry name" value="Ile-tRNA-ligase_type1"/>
</dbReference>
<dbReference type="Proteomes" id="UP000320078">
    <property type="component" value="Unassembled WGS sequence"/>
</dbReference>
<dbReference type="InterPro" id="IPR002301">
    <property type="entry name" value="Ile-tRNA-ligase"/>
</dbReference>
<proteinExistence type="inferred from homology"/>
<comment type="subcellular location">
    <subcellularLocation>
        <location evidence="10">Cytoplasm</location>
    </subcellularLocation>
</comment>
<evidence type="ECO:0000256" key="8">
    <source>
        <dbReference type="ARBA" id="ARBA00025217"/>
    </source>
</evidence>
<evidence type="ECO:0000256" key="4">
    <source>
        <dbReference type="ARBA" id="ARBA00022741"/>
    </source>
</evidence>
<feature type="binding site" evidence="10">
    <location>
        <position position="886"/>
    </location>
    <ligand>
        <name>Zn(2+)</name>
        <dbReference type="ChEBI" id="CHEBI:29105"/>
    </ligand>
</feature>
<keyword evidence="7 10" id="KW-0030">Aminoacyl-tRNA synthetase</keyword>
<dbReference type="InterPro" id="IPR001412">
    <property type="entry name" value="aa-tRNA-synth_I_CS"/>
</dbReference>
<dbReference type="PANTHER" id="PTHR42765:SF1">
    <property type="entry name" value="ISOLEUCINE--TRNA LIGASE, MITOCHONDRIAL"/>
    <property type="match status" value="1"/>
</dbReference>
<dbReference type="GO" id="GO:0008270">
    <property type="term" value="F:zinc ion binding"/>
    <property type="evidence" value="ECO:0007669"/>
    <property type="project" value="UniProtKB-UniRule"/>
</dbReference>
<dbReference type="GO" id="GO:0004822">
    <property type="term" value="F:isoleucine-tRNA ligase activity"/>
    <property type="evidence" value="ECO:0007669"/>
    <property type="project" value="UniProtKB-UniRule"/>
</dbReference>
<feature type="short sequence motif" description="'HIGH' region" evidence="10">
    <location>
        <begin position="59"/>
        <end position="69"/>
    </location>
</feature>
<dbReference type="Gene3D" id="1.10.10.830">
    <property type="entry name" value="Ile-tRNA synthetase CP2 domain-like"/>
    <property type="match status" value="1"/>
</dbReference>
<dbReference type="SUPFAM" id="SSF52374">
    <property type="entry name" value="Nucleotidylyl transferase"/>
    <property type="match status" value="1"/>
</dbReference>
<dbReference type="AlphaFoldDB" id="A0A559KJ87"/>
<sequence length="912" mass="108415">MNKNYKDTLIMPYTSFPMKGNLNQKEIEIEQNWENINLYKKNLNKNNENLYFWLHDGPPYANGNIHIGHALNKILKDFILRFKNMQGFYAPYIPGWDTHGLPIELSVTKTIESKEISRKDFIEKCKQKALFFIEKQKKSFRRLGILGEWEQPYLTFDNSFVADQIRIFSKMVDKKLIFKKLKPIYWSPFLKSVLAESEIEYKNHKSPSIFIKFPIINEGKFQNVNLLIWTTTPWTLPANVAICVHPERKYNLIQFNKTKYIVGNYGLKFLQKNLNWKEIEILDSFLGNCLENLIYENNIFKKKGKIILDTFVLENEGTGLVHIAPGHGYEDFLLSEKYNLEIICSVDKKGFMTEIAGIHQGIFYEKANNIIIEDLKKNNLLVHSEFINHSYPHDNRTHNPIILLAIPQWFMNIKKIKNKLIKEIKTVKWFPKWGEIKMHNMIEKREDWVISRQRLWGVPIPIFYTKKDEPILDVELINHVADLFEKYGKDIWYQWDCKDLLPKNYPIDKITRKETDIIDVWFDSGTSYSIMKKKFPHFISANVYLEGSDQYRGWFNSSLITSVAVYEKTPYKQIITHGFVLDGLGQKMSKSINNVIDPLDIVKKKGADILRLWVANVNYNIDVKIDQSILKQIEEKYRKIRNTIRFMLGNLNNFDPRKINHYIPFEKRKIFHQLLILEFKEILFKIIESYENYDFEKIMSLFFPFISNKISAFYLDLAKDILYIEKENNFERRIIQSNIYDLLMDFLIILTPIIPHTTSEAYQTLFFKTEEDIYLERIPKKEKIQNWLQNYNKKFYKMKKSYQLFFELREMVLKKLEEARNNKIINKSLQAQLILDLTPKYIQMLNDFSINKKLHQLLIVSKIEIKENNSLNIEIKKAEGSACPRCWNIIQKKKTEDLCKRCSLVVERNKKL</sequence>
<evidence type="ECO:0000256" key="9">
    <source>
        <dbReference type="ARBA" id="ARBA00048359"/>
    </source>
</evidence>
<feature type="domain" description="Methionyl/Valyl/Leucyl/Isoleucyl-tRNA synthetase anticodon-binding" evidence="12">
    <location>
        <begin position="676"/>
        <end position="834"/>
    </location>
</feature>
<dbReference type="EMBL" id="VIAE01000008">
    <property type="protein sequence ID" value="TVY12158.1"/>
    <property type="molecule type" value="Genomic_DNA"/>
</dbReference>
<keyword evidence="14" id="KW-1185">Reference proteome</keyword>
<evidence type="ECO:0000256" key="10">
    <source>
        <dbReference type="HAMAP-Rule" id="MF_02002"/>
    </source>
</evidence>
<evidence type="ECO:0000256" key="1">
    <source>
        <dbReference type="ARBA" id="ARBA00006887"/>
    </source>
</evidence>
<dbReference type="NCBIfam" id="TIGR00392">
    <property type="entry name" value="ileS"/>
    <property type="match status" value="1"/>
</dbReference>
<dbReference type="SUPFAM" id="SSF47323">
    <property type="entry name" value="Anticodon-binding domain of a subclass of class I aminoacyl-tRNA synthetases"/>
    <property type="match status" value="1"/>
</dbReference>
<reference evidence="13 14" key="1">
    <citation type="submission" date="2019-06" db="EMBL/GenBank/DDBJ databases">
        <title>Draft Genome Sequence of Candidatus Phytoplasma pini-Related Strain MDPP: A Resource for Comparative Genomics of Gymnosperm-infecting Phytoplasmas.</title>
        <authorList>
            <person name="Cai W."/>
            <person name="Costanzo S."/>
            <person name="Shao J."/>
            <person name="Zhao Y."/>
            <person name="Davis R."/>
        </authorList>
    </citation>
    <scope>NUCLEOTIDE SEQUENCE [LARGE SCALE GENOMIC DNA]</scope>
    <source>
        <strain evidence="13 14">MDPP</strain>
    </source>
</reference>
<dbReference type="PANTHER" id="PTHR42765">
    <property type="entry name" value="SOLEUCYL-TRNA SYNTHETASE"/>
    <property type="match status" value="1"/>
</dbReference>
<protein>
    <recommendedName>
        <fullName evidence="10">Isoleucine--tRNA ligase</fullName>
        <ecNumber evidence="10">6.1.1.5</ecNumber>
    </recommendedName>
    <alternativeName>
        <fullName evidence="10">Isoleucyl-tRNA synthetase</fullName>
        <shortName evidence="10">IleRS</shortName>
    </alternativeName>
</protein>
<keyword evidence="2 10" id="KW-0963">Cytoplasm</keyword>
<dbReference type="RefSeq" id="WP_144658496.1">
    <property type="nucleotide sequence ID" value="NZ_VIAE01000008.1"/>
</dbReference>